<dbReference type="PANTHER" id="PTHR33608:SF12">
    <property type="entry name" value="DUF58 DOMAIN-CONTAINING PROTEIN"/>
    <property type="match status" value="1"/>
</dbReference>
<sequence>MAQPDPRKDRDPRIHVTVDQLRRLAHGARALSLLPRQPASSILNGRHGSRLRGRGLNFEELRGYLPGDDIRTIDWKVTARTGEPHVRVYTEERDHSALLVIDQRMSMFFGSQVYMKSVVAAEAAAIVAHRILDQGDRIGGLVFGETIIAEHPPQRRALALNQLVNSIAQANNLLHPTQAVPAKPIHLNTLLQRTVRNVKTNALVALFSDFEGLNDESEKYLRKLALDNDLIVFNVFDPASRGLPASLRLAISDGTQQADLDASDPAVRARINTALVNRLDILHAWSRKYGFPVVPLETDKPALDQMLALFGHRGRK</sequence>
<dbReference type="InterPro" id="IPR036465">
    <property type="entry name" value="vWFA_dom_sf"/>
</dbReference>
<dbReference type="RefSeq" id="WP_113824760.1">
    <property type="nucleotide sequence ID" value="NZ_QOCE01000043.1"/>
</dbReference>
<evidence type="ECO:0000313" key="3">
    <source>
        <dbReference type="Proteomes" id="UP000252706"/>
    </source>
</evidence>
<feature type="domain" description="DUF58" evidence="1">
    <location>
        <begin position="60"/>
        <end position="274"/>
    </location>
</feature>
<proteinExistence type="predicted"/>
<dbReference type="Proteomes" id="UP000252706">
    <property type="component" value="Unassembled WGS sequence"/>
</dbReference>
<accession>A0A366WPA2</accession>
<evidence type="ECO:0000313" key="2">
    <source>
        <dbReference type="EMBL" id="RBW51730.1"/>
    </source>
</evidence>
<name>A0A366WPA2_9RHOB</name>
<dbReference type="InterPro" id="IPR002881">
    <property type="entry name" value="DUF58"/>
</dbReference>
<dbReference type="PANTHER" id="PTHR33608">
    <property type="entry name" value="BLL2464 PROTEIN"/>
    <property type="match status" value="1"/>
</dbReference>
<dbReference type="EMBL" id="QOCE01000043">
    <property type="protein sequence ID" value="RBW51730.1"/>
    <property type="molecule type" value="Genomic_DNA"/>
</dbReference>
<dbReference type="AlphaFoldDB" id="A0A366WPA2"/>
<dbReference type="SUPFAM" id="SSF53300">
    <property type="entry name" value="vWA-like"/>
    <property type="match status" value="1"/>
</dbReference>
<comment type="caution">
    <text evidence="2">The sequence shown here is derived from an EMBL/GenBank/DDBJ whole genome shotgun (WGS) entry which is preliminary data.</text>
</comment>
<gene>
    <name evidence="2" type="ORF">DS909_17495</name>
</gene>
<dbReference type="Pfam" id="PF01882">
    <property type="entry name" value="DUF58"/>
    <property type="match status" value="1"/>
</dbReference>
<evidence type="ECO:0000259" key="1">
    <source>
        <dbReference type="Pfam" id="PF01882"/>
    </source>
</evidence>
<organism evidence="2 3">
    <name type="scientific">Phaeobacter gallaeciensis</name>
    <dbReference type="NCBI Taxonomy" id="60890"/>
    <lineage>
        <taxon>Bacteria</taxon>
        <taxon>Pseudomonadati</taxon>
        <taxon>Pseudomonadota</taxon>
        <taxon>Alphaproteobacteria</taxon>
        <taxon>Rhodobacterales</taxon>
        <taxon>Roseobacteraceae</taxon>
        <taxon>Phaeobacter</taxon>
    </lineage>
</organism>
<protein>
    <submittedName>
        <fullName evidence="2">DUF58 domain-containing protein</fullName>
    </submittedName>
</protein>
<dbReference type="OrthoDB" id="9776116at2"/>
<reference evidence="2 3" key="1">
    <citation type="submission" date="2018-07" db="EMBL/GenBank/DDBJ databases">
        <title>Modular assembly of carbohydrate-degrading microbial communities in the ocean.</title>
        <authorList>
            <person name="Enke T.N."/>
            <person name="Datta M.S."/>
            <person name="Schwartzman J.A."/>
            <person name="Cermak N."/>
            <person name="Schmitz D.A."/>
            <person name="Barrere J."/>
            <person name="Cordero O.X."/>
        </authorList>
    </citation>
    <scope>NUCLEOTIDE SEQUENCE [LARGE SCALE GENOMIC DNA]</scope>
    <source>
        <strain evidence="2 3">C3M10</strain>
    </source>
</reference>